<keyword evidence="1" id="KW-0597">Phosphoprotein</keyword>
<dbReference type="Pfam" id="PF00072">
    <property type="entry name" value="Response_reg"/>
    <property type="match status" value="1"/>
</dbReference>
<dbReference type="SUPFAM" id="SSF52172">
    <property type="entry name" value="CheY-like"/>
    <property type="match status" value="1"/>
</dbReference>
<dbReference type="SMART" id="SM00471">
    <property type="entry name" value="HDc"/>
    <property type="match status" value="1"/>
</dbReference>
<dbReference type="GO" id="GO:0008081">
    <property type="term" value="F:phosphoric diester hydrolase activity"/>
    <property type="evidence" value="ECO:0007669"/>
    <property type="project" value="UniProtKB-ARBA"/>
</dbReference>
<feature type="domain" description="Response regulatory" evidence="2">
    <location>
        <begin position="3"/>
        <end position="120"/>
    </location>
</feature>
<accession>A0A4V2KTU4</accession>
<dbReference type="SMART" id="SM00448">
    <property type="entry name" value="REC"/>
    <property type="match status" value="1"/>
</dbReference>
<dbReference type="SUPFAM" id="SSF109604">
    <property type="entry name" value="HD-domain/PDEase-like"/>
    <property type="match status" value="1"/>
</dbReference>
<protein>
    <submittedName>
        <fullName evidence="5">Response regulator</fullName>
    </submittedName>
</protein>
<dbReference type="PROSITE" id="PS51831">
    <property type="entry name" value="HD"/>
    <property type="match status" value="1"/>
</dbReference>
<dbReference type="CDD" id="cd00077">
    <property type="entry name" value="HDc"/>
    <property type="match status" value="1"/>
</dbReference>
<evidence type="ECO:0000259" key="4">
    <source>
        <dbReference type="PROSITE" id="PS51832"/>
    </source>
</evidence>
<evidence type="ECO:0000259" key="2">
    <source>
        <dbReference type="PROSITE" id="PS50110"/>
    </source>
</evidence>
<dbReference type="InterPro" id="IPR011006">
    <property type="entry name" value="CheY-like_superfamily"/>
</dbReference>
<dbReference type="AlphaFoldDB" id="A0A4V2KTU4"/>
<feature type="modified residue" description="4-aspartylphosphate" evidence="1">
    <location>
        <position position="53"/>
    </location>
</feature>
<proteinExistence type="predicted"/>
<evidence type="ECO:0000313" key="5">
    <source>
        <dbReference type="EMBL" id="TBW38730.1"/>
    </source>
</evidence>
<feature type="domain" description="HD" evidence="3">
    <location>
        <begin position="169"/>
        <end position="293"/>
    </location>
</feature>
<dbReference type="PROSITE" id="PS51832">
    <property type="entry name" value="HD_GYP"/>
    <property type="match status" value="1"/>
</dbReference>
<dbReference type="InterPro" id="IPR001789">
    <property type="entry name" value="Sig_transdc_resp-reg_receiver"/>
</dbReference>
<dbReference type="Proteomes" id="UP000292781">
    <property type="component" value="Unassembled WGS sequence"/>
</dbReference>
<evidence type="ECO:0000256" key="1">
    <source>
        <dbReference type="PROSITE-ProRule" id="PRU00169"/>
    </source>
</evidence>
<dbReference type="GO" id="GO:0000160">
    <property type="term" value="P:phosphorelay signal transduction system"/>
    <property type="evidence" value="ECO:0007669"/>
    <property type="project" value="InterPro"/>
</dbReference>
<sequence>MHAVLMVDDNMTNLALVRQLVTRVGDCEAVAMADPVAALALASDRVFDLVLVDYMMPELDGIEFIRRLRRLPTHEHVPVVMVTTADEREVCLEALQAGATDFLTKPLDPTEFKVRVRNLLALRSAQKALADRAAALDVEVAAKTRELLDREREIVWRLSKATERRDTDTGDHIARMSRICRVIAEALGVSEEECRLLEIASQMHDVGKVGIPDEILFKPGKLTPEERVVMETHAMLGWDILSGSPSKLLQMAAEIALSHHEKWDGTGYPARLAGEAIPLVGRITALADVFDALMSVRPYKAAWTLEAARTLIEEGRGRHFDPACVDAFFSRWDEVITIAGTTPVACAA</sequence>
<feature type="domain" description="HD-GYP" evidence="4">
    <location>
        <begin position="147"/>
        <end position="344"/>
    </location>
</feature>
<gene>
    <name evidence="5" type="ORF">EYW49_08540</name>
</gene>
<comment type="caution">
    <text evidence="5">The sequence shown here is derived from an EMBL/GenBank/DDBJ whole genome shotgun (WGS) entry which is preliminary data.</text>
</comment>
<dbReference type="PANTHER" id="PTHR45228:SF1">
    <property type="entry name" value="CYCLIC DI-GMP PHOSPHODIESTERASE TM_0186"/>
    <property type="match status" value="1"/>
</dbReference>
<reference evidence="5 6" key="1">
    <citation type="submission" date="2019-02" db="EMBL/GenBank/DDBJ databases">
        <title>Siculibacillus lacustris gen. nov., sp. nov., a new rosette-forming bacterium isolated from a freshwater crater lake (Lake St. Ana, Romania).</title>
        <authorList>
            <person name="Felfoldi T."/>
            <person name="Marton Z."/>
            <person name="Szabo A."/>
            <person name="Mentes A."/>
            <person name="Boka K."/>
            <person name="Marialigeti K."/>
            <person name="Mathe I."/>
            <person name="Koncz M."/>
            <person name="Schumann P."/>
            <person name="Toth E."/>
        </authorList>
    </citation>
    <scope>NUCLEOTIDE SEQUENCE [LARGE SCALE GENOMIC DNA]</scope>
    <source>
        <strain evidence="5 6">SA-279</strain>
    </source>
</reference>
<dbReference type="Gene3D" id="3.40.50.2300">
    <property type="match status" value="1"/>
</dbReference>
<dbReference type="PROSITE" id="PS50110">
    <property type="entry name" value="RESPONSE_REGULATORY"/>
    <property type="match status" value="1"/>
</dbReference>
<dbReference type="CDD" id="cd17551">
    <property type="entry name" value="REC_RpfG-like"/>
    <property type="match status" value="1"/>
</dbReference>
<dbReference type="Pfam" id="PF13487">
    <property type="entry name" value="HD_5"/>
    <property type="match status" value="1"/>
</dbReference>
<keyword evidence="6" id="KW-1185">Reference proteome</keyword>
<dbReference type="InterPro" id="IPR006674">
    <property type="entry name" value="HD_domain"/>
</dbReference>
<dbReference type="Gene3D" id="1.10.3210.10">
    <property type="entry name" value="Hypothetical protein af1432"/>
    <property type="match status" value="1"/>
</dbReference>
<dbReference type="InterPro" id="IPR052020">
    <property type="entry name" value="Cyclic_di-GMP/3'3'-cGAMP_PDE"/>
</dbReference>
<evidence type="ECO:0000259" key="3">
    <source>
        <dbReference type="PROSITE" id="PS51831"/>
    </source>
</evidence>
<evidence type="ECO:0000313" key="6">
    <source>
        <dbReference type="Proteomes" id="UP000292781"/>
    </source>
</evidence>
<organism evidence="5 6">
    <name type="scientific">Siculibacillus lacustris</name>
    <dbReference type="NCBI Taxonomy" id="1549641"/>
    <lineage>
        <taxon>Bacteria</taxon>
        <taxon>Pseudomonadati</taxon>
        <taxon>Pseudomonadota</taxon>
        <taxon>Alphaproteobacteria</taxon>
        <taxon>Hyphomicrobiales</taxon>
        <taxon>Ancalomicrobiaceae</taxon>
        <taxon>Siculibacillus</taxon>
    </lineage>
</organism>
<dbReference type="PANTHER" id="PTHR45228">
    <property type="entry name" value="CYCLIC DI-GMP PHOSPHODIESTERASE TM_0186-RELATED"/>
    <property type="match status" value="1"/>
</dbReference>
<dbReference type="OrthoDB" id="9802066at2"/>
<dbReference type="RefSeq" id="WP_131308224.1">
    <property type="nucleotide sequence ID" value="NZ_SJFN01000010.1"/>
</dbReference>
<name>A0A4V2KTU4_9HYPH</name>
<dbReference type="EMBL" id="SJFN01000010">
    <property type="protein sequence ID" value="TBW38730.1"/>
    <property type="molecule type" value="Genomic_DNA"/>
</dbReference>
<dbReference type="InterPro" id="IPR003607">
    <property type="entry name" value="HD/PDEase_dom"/>
</dbReference>
<dbReference type="InterPro" id="IPR037522">
    <property type="entry name" value="HD_GYP_dom"/>
</dbReference>